<dbReference type="InterPro" id="IPR001789">
    <property type="entry name" value="Sig_transdc_resp-reg_receiver"/>
</dbReference>
<proteinExistence type="predicted"/>
<feature type="domain" description="Response regulatory" evidence="2">
    <location>
        <begin position="8"/>
        <end position="133"/>
    </location>
</feature>
<dbReference type="SMART" id="SM00448">
    <property type="entry name" value="REC"/>
    <property type="match status" value="1"/>
</dbReference>
<dbReference type="Proteomes" id="UP000187735">
    <property type="component" value="Chromosome"/>
</dbReference>
<feature type="modified residue" description="4-aspartylphosphate" evidence="1">
    <location>
        <position position="66"/>
    </location>
</feature>
<dbReference type="Gene3D" id="3.40.50.2300">
    <property type="match status" value="1"/>
</dbReference>
<dbReference type="EMBL" id="CP017641">
    <property type="protein sequence ID" value="APZ93457.1"/>
    <property type="molecule type" value="Genomic_DNA"/>
</dbReference>
<dbReference type="InterPro" id="IPR052893">
    <property type="entry name" value="TCS_response_regulator"/>
</dbReference>
<dbReference type="RefSeq" id="WP_077024917.1">
    <property type="nucleotide sequence ID" value="NZ_CP017641.1"/>
</dbReference>
<dbReference type="STRING" id="1891926.Fuma_03075"/>
<keyword evidence="4" id="KW-1185">Reference proteome</keyword>
<protein>
    <submittedName>
        <fullName evidence="3">Response regulator rcp1</fullName>
    </submittedName>
</protein>
<sequence length="146" mass="16598">MTQDRCHEILLVEDSPSDAMLAMQGLSESSFASRVSHAKDGVEALAMLRREDPHSDCPRPDLIFLDLNMPRKDGRQVLNELRRDSDLTKIPVVVLSTSADETDIHDCYGLGSNSYIVKPVELQDFFHALERTQDYWFRTCAMPRLS</sequence>
<evidence type="ECO:0000259" key="2">
    <source>
        <dbReference type="PROSITE" id="PS50110"/>
    </source>
</evidence>
<dbReference type="KEGG" id="fmr:Fuma_03075"/>
<dbReference type="CDD" id="cd17557">
    <property type="entry name" value="REC_Rcp-like"/>
    <property type="match status" value="1"/>
</dbReference>
<evidence type="ECO:0000313" key="3">
    <source>
        <dbReference type="EMBL" id="APZ93457.1"/>
    </source>
</evidence>
<dbReference type="OrthoDB" id="195863at2"/>
<reference evidence="3 4" key="1">
    <citation type="journal article" date="2016" name="Front. Microbiol.">
        <title>Fuerstia marisgermanicae gen. nov., sp. nov., an Unusual Member of the Phylum Planctomycetes from the German Wadden Sea.</title>
        <authorList>
            <person name="Kohn T."/>
            <person name="Heuer A."/>
            <person name="Jogler M."/>
            <person name="Vollmers J."/>
            <person name="Boedeker C."/>
            <person name="Bunk B."/>
            <person name="Rast P."/>
            <person name="Borchert D."/>
            <person name="Glockner I."/>
            <person name="Freese H.M."/>
            <person name="Klenk H.P."/>
            <person name="Overmann J."/>
            <person name="Kaster A.K."/>
            <person name="Rohde M."/>
            <person name="Wiegand S."/>
            <person name="Jogler C."/>
        </authorList>
    </citation>
    <scope>NUCLEOTIDE SEQUENCE [LARGE SCALE GENOMIC DNA]</scope>
    <source>
        <strain evidence="3 4">NH11</strain>
    </source>
</reference>
<evidence type="ECO:0000256" key="1">
    <source>
        <dbReference type="PROSITE-ProRule" id="PRU00169"/>
    </source>
</evidence>
<organism evidence="3 4">
    <name type="scientific">Fuerstiella marisgermanici</name>
    <dbReference type="NCBI Taxonomy" id="1891926"/>
    <lineage>
        <taxon>Bacteria</taxon>
        <taxon>Pseudomonadati</taxon>
        <taxon>Planctomycetota</taxon>
        <taxon>Planctomycetia</taxon>
        <taxon>Planctomycetales</taxon>
        <taxon>Planctomycetaceae</taxon>
        <taxon>Fuerstiella</taxon>
    </lineage>
</organism>
<name>A0A1P8WHF3_9PLAN</name>
<keyword evidence="1" id="KW-0597">Phosphoprotein</keyword>
<dbReference type="PANTHER" id="PTHR44520">
    <property type="entry name" value="RESPONSE REGULATOR RCP1-RELATED"/>
    <property type="match status" value="1"/>
</dbReference>
<dbReference type="Pfam" id="PF00072">
    <property type="entry name" value="Response_reg"/>
    <property type="match status" value="1"/>
</dbReference>
<dbReference type="PROSITE" id="PS50110">
    <property type="entry name" value="RESPONSE_REGULATORY"/>
    <property type="match status" value="1"/>
</dbReference>
<dbReference type="SUPFAM" id="SSF52172">
    <property type="entry name" value="CheY-like"/>
    <property type="match status" value="1"/>
</dbReference>
<dbReference type="PANTHER" id="PTHR44520:SF2">
    <property type="entry name" value="RESPONSE REGULATOR RCP1"/>
    <property type="match status" value="1"/>
</dbReference>
<dbReference type="AlphaFoldDB" id="A0A1P8WHF3"/>
<gene>
    <name evidence="3" type="primary">rcp1_4</name>
    <name evidence="3" type="ORF">Fuma_03075</name>
</gene>
<evidence type="ECO:0000313" key="4">
    <source>
        <dbReference type="Proteomes" id="UP000187735"/>
    </source>
</evidence>
<accession>A0A1P8WHF3</accession>
<dbReference type="InterPro" id="IPR011006">
    <property type="entry name" value="CheY-like_superfamily"/>
</dbReference>
<dbReference type="GO" id="GO:0000160">
    <property type="term" value="P:phosphorelay signal transduction system"/>
    <property type="evidence" value="ECO:0007669"/>
    <property type="project" value="InterPro"/>
</dbReference>